<comment type="subcellular location">
    <subcellularLocation>
        <location evidence="1">Cell membrane</location>
        <topology evidence="1">Multi-pass membrane protein</topology>
    </subcellularLocation>
</comment>
<dbReference type="InterPro" id="IPR032816">
    <property type="entry name" value="VTT_dom"/>
</dbReference>
<name>A0ABV7X7R3_9SPHN</name>
<accession>A0ABV7X7R3</accession>
<dbReference type="EMBL" id="JBHRXV010000004">
    <property type="protein sequence ID" value="MFC3712189.1"/>
    <property type="molecule type" value="Genomic_DNA"/>
</dbReference>
<keyword evidence="2" id="KW-1003">Cell membrane</keyword>
<dbReference type="InterPro" id="IPR051311">
    <property type="entry name" value="DedA_domain"/>
</dbReference>
<evidence type="ECO:0000256" key="6">
    <source>
        <dbReference type="SAM" id="Phobius"/>
    </source>
</evidence>
<dbReference type="Proteomes" id="UP001595615">
    <property type="component" value="Unassembled WGS sequence"/>
</dbReference>
<dbReference type="Pfam" id="PF09335">
    <property type="entry name" value="VTT_dom"/>
    <property type="match status" value="1"/>
</dbReference>
<organism evidence="8 9">
    <name type="scientific">Sphingoaurantiacus capsulatus</name>
    <dbReference type="NCBI Taxonomy" id="1771310"/>
    <lineage>
        <taxon>Bacteria</taxon>
        <taxon>Pseudomonadati</taxon>
        <taxon>Pseudomonadota</taxon>
        <taxon>Alphaproteobacteria</taxon>
        <taxon>Sphingomonadales</taxon>
        <taxon>Sphingosinicellaceae</taxon>
        <taxon>Sphingoaurantiacus</taxon>
    </lineage>
</organism>
<keyword evidence="4 6" id="KW-1133">Transmembrane helix</keyword>
<evidence type="ECO:0000313" key="8">
    <source>
        <dbReference type="EMBL" id="MFC3712189.1"/>
    </source>
</evidence>
<dbReference type="PANTHER" id="PTHR42709">
    <property type="entry name" value="ALKALINE PHOSPHATASE LIKE PROTEIN"/>
    <property type="match status" value="1"/>
</dbReference>
<keyword evidence="9" id="KW-1185">Reference proteome</keyword>
<evidence type="ECO:0000256" key="2">
    <source>
        <dbReference type="ARBA" id="ARBA00022475"/>
    </source>
</evidence>
<dbReference type="RefSeq" id="WP_380858581.1">
    <property type="nucleotide sequence ID" value="NZ_JBHRXV010000004.1"/>
</dbReference>
<feature type="transmembrane region" description="Helical" evidence="6">
    <location>
        <begin position="50"/>
        <end position="72"/>
    </location>
</feature>
<proteinExistence type="predicted"/>
<reference evidence="9" key="1">
    <citation type="journal article" date="2019" name="Int. J. Syst. Evol. Microbiol.">
        <title>The Global Catalogue of Microorganisms (GCM) 10K type strain sequencing project: providing services to taxonomists for standard genome sequencing and annotation.</title>
        <authorList>
            <consortium name="The Broad Institute Genomics Platform"/>
            <consortium name="The Broad Institute Genome Sequencing Center for Infectious Disease"/>
            <person name="Wu L."/>
            <person name="Ma J."/>
        </authorList>
    </citation>
    <scope>NUCLEOTIDE SEQUENCE [LARGE SCALE GENOMIC DNA]</scope>
    <source>
        <strain evidence="9">KCTC 42644</strain>
    </source>
</reference>
<feature type="transmembrane region" description="Helical" evidence="6">
    <location>
        <begin position="12"/>
        <end position="30"/>
    </location>
</feature>
<keyword evidence="5 6" id="KW-0472">Membrane</keyword>
<evidence type="ECO:0000313" key="9">
    <source>
        <dbReference type="Proteomes" id="UP001595615"/>
    </source>
</evidence>
<feature type="transmembrane region" description="Helical" evidence="6">
    <location>
        <begin position="168"/>
        <end position="193"/>
    </location>
</feature>
<feature type="transmembrane region" description="Helical" evidence="6">
    <location>
        <begin position="140"/>
        <end position="162"/>
    </location>
</feature>
<comment type="caution">
    <text evidence="8">The sequence shown here is derived from an EMBL/GenBank/DDBJ whole genome shotgun (WGS) entry which is preliminary data.</text>
</comment>
<keyword evidence="3 6" id="KW-0812">Transmembrane</keyword>
<gene>
    <name evidence="8" type="ORF">ACFOMD_06390</name>
</gene>
<dbReference type="PANTHER" id="PTHR42709:SF6">
    <property type="entry name" value="UNDECAPRENYL PHOSPHATE TRANSPORTER A"/>
    <property type="match status" value="1"/>
</dbReference>
<evidence type="ECO:0000256" key="5">
    <source>
        <dbReference type="ARBA" id="ARBA00023136"/>
    </source>
</evidence>
<protein>
    <submittedName>
        <fullName evidence="8">DedA family protein</fullName>
    </submittedName>
</protein>
<evidence type="ECO:0000256" key="1">
    <source>
        <dbReference type="ARBA" id="ARBA00004651"/>
    </source>
</evidence>
<evidence type="ECO:0000256" key="3">
    <source>
        <dbReference type="ARBA" id="ARBA00022692"/>
    </source>
</evidence>
<evidence type="ECO:0000259" key="7">
    <source>
        <dbReference type="Pfam" id="PF09335"/>
    </source>
</evidence>
<sequence length="202" mass="21760">MIDFITRTIEQLGYVGVALLMFIETLIPPIPSELIMPLVGVAAARGEMSLAGATFAAILGATAGATMWYAAARAFGPDRLRRLAERHGRFFGLAAKVVDKPAAWFARYGGWTIFIARIVPGMRVHISIPAGLAGMPLGRFLAFTFAGFAVWYGLLGIVGYTLGLNVELIVKLIASAAPWLWASVALLIGWRLLAARRARVAF</sequence>
<feature type="domain" description="VTT" evidence="7">
    <location>
        <begin position="30"/>
        <end position="160"/>
    </location>
</feature>
<evidence type="ECO:0000256" key="4">
    <source>
        <dbReference type="ARBA" id="ARBA00022989"/>
    </source>
</evidence>